<organism evidence="1 2">
    <name type="scientific">Erpetoichthys calabaricus</name>
    <name type="common">Rope fish</name>
    <name type="synonym">Calamoichthys calabaricus</name>
    <dbReference type="NCBI Taxonomy" id="27687"/>
    <lineage>
        <taxon>Eukaryota</taxon>
        <taxon>Metazoa</taxon>
        <taxon>Chordata</taxon>
        <taxon>Craniata</taxon>
        <taxon>Vertebrata</taxon>
        <taxon>Euteleostomi</taxon>
        <taxon>Actinopterygii</taxon>
        <taxon>Polypteriformes</taxon>
        <taxon>Polypteridae</taxon>
        <taxon>Erpetoichthys</taxon>
    </lineage>
</organism>
<dbReference type="Proteomes" id="UP000694620">
    <property type="component" value="Unassembled WGS sequence"/>
</dbReference>
<dbReference type="GeneTree" id="ENSGT00940000168001"/>
<dbReference type="Ensembl" id="ENSECRT00000031275.1">
    <property type="protein sequence ID" value="ENSECRP00000030631.1"/>
    <property type="gene ID" value="ENSECRG00000020777.1"/>
</dbReference>
<accession>A0A8C4TCT8</accession>
<dbReference type="AlphaFoldDB" id="A0A8C4TCT8"/>
<sequence length="71" mass="7824">MSLDLLFLPSILQSSSSSDSLDGRRRDCAKSYDAVVFDVLKVTPEEFAVSCLSLCWLSKSHAPTVLLHHLS</sequence>
<proteinExistence type="predicted"/>
<reference evidence="1" key="2">
    <citation type="submission" date="2025-09" db="UniProtKB">
        <authorList>
            <consortium name="Ensembl"/>
        </authorList>
    </citation>
    <scope>IDENTIFICATION</scope>
</reference>
<evidence type="ECO:0000313" key="2">
    <source>
        <dbReference type="Proteomes" id="UP000694620"/>
    </source>
</evidence>
<reference evidence="1" key="1">
    <citation type="submission" date="2025-08" db="UniProtKB">
        <authorList>
            <consortium name="Ensembl"/>
        </authorList>
    </citation>
    <scope>IDENTIFICATION</scope>
</reference>
<name>A0A8C4TCT8_ERPCA</name>
<protein>
    <submittedName>
        <fullName evidence="1">Uncharacterized protein</fullName>
    </submittedName>
</protein>
<evidence type="ECO:0000313" key="1">
    <source>
        <dbReference type="Ensembl" id="ENSECRP00000030631.1"/>
    </source>
</evidence>
<keyword evidence="2" id="KW-1185">Reference proteome</keyword>